<dbReference type="RefSeq" id="WP_369854776.1">
    <property type="nucleotide sequence ID" value="NZ_JBBKTX010000029.1"/>
</dbReference>
<reference evidence="1 2" key="1">
    <citation type="submission" date="2024-03" db="EMBL/GenBank/DDBJ databases">
        <title>High-quality draft genome sequence of Oceanobacter sp. wDCs-4.</title>
        <authorList>
            <person name="Dong C."/>
        </authorList>
    </citation>
    <scope>NUCLEOTIDE SEQUENCE [LARGE SCALE GENOMIC DNA]</scope>
    <source>
        <strain evidence="2">wDCs-4</strain>
    </source>
</reference>
<accession>A0ABW8NNC8</accession>
<protein>
    <submittedName>
        <fullName evidence="1">Uncharacterized protein</fullName>
    </submittedName>
</protein>
<comment type="caution">
    <text evidence="1">The sequence shown here is derived from an EMBL/GenBank/DDBJ whole genome shotgun (WGS) entry which is preliminary data.</text>
</comment>
<evidence type="ECO:0000313" key="1">
    <source>
        <dbReference type="EMBL" id="MFK4754381.1"/>
    </source>
</evidence>
<dbReference type="Proteomes" id="UP001620597">
    <property type="component" value="Unassembled WGS sequence"/>
</dbReference>
<proteinExistence type="predicted"/>
<organism evidence="1 2">
    <name type="scientific">Oceanobacter antarcticus</name>
    <dbReference type="NCBI Taxonomy" id="3133425"/>
    <lineage>
        <taxon>Bacteria</taxon>
        <taxon>Pseudomonadati</taxon>
        <taxon>Pseudomonadota</taxon>
        <taxon>Gammaproteobacteria</taxon>
        <taxon>Oceanospirillales</taxon>
        <taxon>Oceanospirillaceae</taxon>
        <taxon>Oceanobacter</taxon>
    </lineage>
</organism>
<gene>
    <name evidence="1" type="ORF">WG929_18395</name>
</gene>
<keyword evidence="2" id="KW-1185">Reference proteome</keyword>
<evidence type="ECO:0000313" key="2">
    <source>
        <dbReference type="Proteomes" id="UP001620597"/>
    </source>
</evidence>
<name>A0ABW8NNC8_9GAMM</name>
<sequence length="84" mass="9306">MELVGENEKWRSDSMLDAFRVAIWSGKLAGDELSASELSGGSIQMTARVLLLLQLRARFVFAASAFSGFVNVHLFHPVVLKILR</sequence>
<dbReference type="EMBL" id="JBBKTX010000029">
    <property type="protein sequence ID" value="MFK4754381.1"/>
    <property type="molecule type" value="Genomic_DNA"/>
</dbReference>